<dbReference type="PANTHER" id="PTHR42796:SF7">
    <property type="entry name" value="2-DEHYDRO-3-DEOXY-D-ARABINONATE DEHYDRATASE"/>
    <property type="match status" value="1"/>
</dbReference>
<dbReference type="SUPFAM" id="SSF56529">
    <property type="entry name" value="FAH"/>
    <property type="match status" value="1"/>
</dbReference>
<dbReference type="PANTHER" id="PTHR42796">
    <property type="entry name" value="FUMARYLACETOACETATE HYDROLASE DOMAIN-CONTAINING PROTEIN 2A-RELATED"/>
    <property type="match status" value="1"/>
</dbReference>
<evidence type="ECO:0000313" key="5">
    <source>
        <dbReference type="Proteomes" id="UP000597444"/>
    </source>
</evidence>
<evidence type="ECO:0000256" key="1">
    <source>
        <dbReference type="ARBA" id="ARBA00010211"/>
    </source>
</evidence>
<dbReference type="InterPro" id="IPR051121">
    <property type="entry name" value="FAH"/>
</dbReference>
<name>A0A8J3N5C3_9CHLR</name>
<evidence type="ECO:0000313" key="4">
    <source>
        <dbReference type="EMBL" id="GHO95012.1"/>
    </source>
</evidence>
<reference evidence="4" key="1">
    <citation type="submission" date="2020-10" db="EMBL/GenBank/DDBJ databases">
        <title>Taxonomic study of unclassified bacteria belonging to the class Ktedonobacteria.</title>
        <authorList>
            <person name="Yabe S."/>
            <person name="Wang C.M."/>
            <person name="Zheng Y."/>
            <person name="Sakai Y."/>
            <person name="Cavaletti L."/>
            <person name="Monciardini P."/>
            <person name="Donadio S."/>
        </authorList>
    </citation>
    <scope>NUCLEOTIDE SEQUENCE</scope>
    <source>
        <strain evidence="4">ID150040</strain>
    </source>
</reference>
<evidence type="ECO:0000256" key="2">
    <source>
        <dbReference type="ARBA" id="ARBA00022723"/>
    </source>
</evidence>
<organism evidence="4 5">
    <name type="scientific">Reticulibacter mediterranei</name>
    <dbReference type="NCBI Taxonomy" id="2778369"/>
    <lineage>
        <taxon>Bacteria</taxon>
        <taxon>Bacillati</taxon>
        <taxon>Chloroflexota</taxon>
        <taxon>Ktedonobacteria</taxon>
        <taxon>Ktedonobacterales</taxon>
        <taxon>Reticulibacteraceae</taxon>
        <taxon>Reticulibacter</taxon>
    </lineage>
</organism>
<dbReference type="AlphaFoldDB" id="A0A8J3N5C3"/>
<evidence type="ECO:0000259" key="3">
    <source>
        <dbReference type="Pfam" id="PF01557"/>
    </source>
</evidence>
<feature type="domain" description="Fumarylacetoacetase-like C-terminal" evidence="3">
    <location>
        <begin position="102"/>
        <end position="279"/>
    </location>
</feature>
<comment type="similarity">
    <text evidence="1">Belongs to the FAH family.</text>
</comment>
<dbReference type="Pfam" id="PF01557">
    <property type="entry name" value="FAA_hydrolase"/>
    <property type="match status" value="1"/>
</dbReference>
<keyword evidence="2" id="KW-0479">Metal-binding</keyword>
<keyword evidence="5" id="KW-1185">Reference proteome</keyword>
<comment type="caution">
    <text evidence="4">The sequence shown here is derived from an EMBL/GenBank/DDBJ whole genome shotgun (WGS) entry which is preliminary data.</text>
</comment>
<protein>
    <submittedName>
        <fullName evidence="4">Fumarylacetoacetate (FAA) hydrolase</fullName>
    </submittedName>
</protein>
<dbReference type="GO" id="GO:0046872">
    <property type="term" value="F:metal ion binding"/>
    <property type="evidence" value="ECO:0007669"/>
    <property type="project" value="UniProtKB-KW"/>
</dbReference>
<accession>A0A8J3N5C3</accession>
<gene>
    <name evidence="4" type="ORF">KSF_050600</name>
</gene>
<sequence>MQLIRYRLSPTQTVVGITEDGKLVGYIPASFHALLGLHTDELRIRLEQVTQAQEAAFSFSDVLAPIDGETEVWAAGVTYKRSMDARREESETPDIYSKVYAAARPELFFKAVARRVSGQDQPIAVRADSTWDVPEPELALVINAYGEIVGYTVGNDVSSRSIEGENPLYLPQAKVYAGSCALGPAITPAWEIADPYSLTMYMTIERNGETYWTGQTSVGNLHRRLEELVEYLYREDDFPGGAILCTGTALVPDHPFTLQSGDTVKITIDQIGTLRNPVVRGKAAYKTDRSNDAVKNG</sequence>
<proteinExistence type="inferred from homology"/>
<dbReference type="EMBL" id="BNJK01000001">
    <property type="protein sequence ID" value="GHO95012.1"/>
    <property type="molecule type" value="Genomic_DNA"/>
</dbReference>
<keyword evidence="4" id="KW-0378">Hydrolase</keyword>
<dbReference type="GO" id="GO:0016787">
    <property type="term" value="F:hydrolase activity"/>
    <property type="evidence" value="ECO:0007669"/>
    <property type="project" value="UniProtKB-KW"/>
</dbReference>
<dbReference type="InterPro" id="IPR011234">
    <property type="entry name" value="Fumarylacetoacetase-like_C"/>
</dbReference>
<dbReference type="Gene3D" id="3.90.850.10">
    <property type="entry name" value="Fumarylacetoacetase-like, C-terminal domain"/>
    <property type="match status" value="1"/>
</dbReference>
<dbReference type="GO" id="GO:0044281">
    <property type="term" value="P:small molecule metabolic process"/>
    <property type="evidence" value="ECO:0007669"/>
    <property type="project" value="UniProtKB-ARBA"/>
</dbReference>
<dbReference type="InterPro" id="IPR036663">
    <property type="entry name" value="Fumarylacetoacetase_C_sf"/>
</dbReference>
<dbReference type="RefSeq" id="WP_220205716.1">
    <property type="nucleotide sequence ID" value="NZ_BNJK01000001.1"/>
</dbReference>
<dbReference type="Proteomes" id="UP000597444">
    <property type="component" value="Unassembled WGS sequence"/>
</dbReference>